<dbReference type="EMBL" id="RXIC02000023">
    <property type="protein sequence ID" value="KAB1212491.1"/>
    <property type="molecule type" value="Genomic_DNA"/>
</dbReference>
<gene>
    <name evidence="1" type="ORF">CJ030_MR5G001025</name>
</gene>
<dbReference type="AlphaFoldDB" id="A0A6A1VI86"/>
<evidence type="ECO:0000313" key="2">
    <source>
        <dbReference type="Proteomes" id="UP000516437"/>
    </source>
</evidence>
<organism evidence="1 2">
    <name type="scientific">Morella rubra</name>
    <name type="common">Chinese bayberry</name>
    <dbReference type="NCBI Taxonomy" id="262757"/>
    <lineage>
        <taxon>Eukaryota</taxon>
        <taxon>Viridiplantae</taxon>
        <taxon>Streptophyta</taxon>
        <taxon>Embryophyta</taxon>
        <taxon>Tracheophyta</taxon>
        <taxon>Spermatophyta</taxon>
        <taxon>Magnoliopsida</taxon>
        <taxon>eudicotyledons</taxon>
        <taxon>Gunneridae</taxon>
        <taxon>Pentapetalae</taxon>
        <taxon>rosids</taxon>
        <taxon>fabids</taxon>
        <taxon>Fagales</taxon>
        <taxon>Myricaceae</taxon>
        <taxon>Morella</taxon>
    </lineage>
</organism>
<evidence type="ECO:0000313" key="1">
    <source>
        <dbReference type="EMBL" id="KAB1212491.1"/>
    </source>
</evidence>
<protein>
    <submittedName>
        <fullName evidence="1">Uncharacterized protein</fullName>
    </submittedName>
</protein>
<dbReference type="Proteomes" id="UP000516437">
    <property type="component" value="Chromosome 5"/>
</dbReference>
<reference evidence="1 2" key="1">
    <citation type="journal article" date="2019" name="Plant Biotechnol. J.">
        <title>The red bayberry genome and genetic basis of sex determination.</title>
        <authorList>
            <person name="Jia H.M."/>
            <person name="Jia H.J."/>
            <person name="Cai Q.L."/>
            <person name="Wang Y."/>
            <person name="Zhao H.B."/>
            <person name="Yang W.F."/>
            <person name="Wang G.Y."/>
            <person name="Li Y.H."/>
            <person name="Zhan D.L."/>
            <person name="Shen Y.T."/>
            <person name="Niu Q.F."/>
            <person name="Chang L."/>
            <person name="Qiu J."/>
            <person name="Zhao L."/>
            <person name="Xie H.B."/>
            <person name="Fu W.Y."/>
            <person name="Jin J."/>
            <person name="Li X.W."/>
            <person name="Jiao Y."/>
            <person name="Zhou C.C."/>
            <person name="Tu T."/>
            <person name="Chai C.Y."/>
            <person name="Gao J.L."/>
            <person name="Fan L.J."/>
            <person name="van de Weg E."/>
            <person name="Wang J.Y."/>
            <person name="Gao Z.S."/>
        </authorList>
    </citation>
    <scope>NUCLEOTIDE SEQUENCE [LARGE SCALE GENOMIC DNA]</scope>
    <source>
        <tissue evidence="1">Leaves</tissue>
    </source>
</reference>
<name>A0A6A1VI86_9ROSI</name>
<comment type="caution">
    <text evidence="1">The sequence shown here is derived from an EMBL/GenBank/DDBJ whole genome shotgun (WGS) entry which is preliminary data.</text>
</comment>
<proteinExistence type="predicted"/>
<keyword evidence="2" id="KW-1185">Reference proteome</keyword>
<sequence length="192" mass="20458">MTITKQGHKPQVGIGWLHRKMMLKGSGGSKEPKCGTTIWPPAMAMQGRVHGGFIPKGIGCLLEWFGSTTTRTLDIVANGGAHERWVLYDPRGSMEPNDITTPQGGVMKVAKAVTATLGIPYDKLVPDDPGGSLEPFKVTTLQGSRMAVAAHGRAYDKLVLEELGRSIEPIDVTTLLGGRAAIATSDKNCHIG</sequence>
<accession>A0A6A1VI86</accession>